<evidence type="ECO:0000313" key="1">
    <source>
        <dbReference type="EMBL" id="SFE38897.1"/>
    </source>
</evidence>
<name>A0A1I2A515_9BACT</name>
<evidence type="ECO:0008006" key="3">
    <source>
        <dbReference type="Google" id="ProtNLM"/>
    </source>
</evidence>
<reference evidence="1 2" key="1">
    <citation type="submission" date="2016-10" db="EMBL/GenBank/DDBJ databases">
        <authorList>
            <person name="de Groot N.N."/>
        </authorList>
    </citation>
    <scope>NUCLEOTIDE SEQUENCE [LARGE SCALE GENOMIC DNA]</scope>
    <source>
        <strain evidence="1 2">DSM 26130</strain>
    </source>
</reference>
<evidence type="ECO:0000313" key="2">
    <source>
        <dbReference type="Proteomes" id="UP000198598"/>
    </source>
</evidence>
<protein>
    <recommendedName>
        <fullName evidence="3">DUF3052 domain-containing protein</fullName>
    </recommendedName>
</protein>
<organism evidence="1 2">
    <name type="scientific">Spirosoma endophyticum</name>
    <dbReference type="NCBI Taxonomy" id="662367"/>
    <lineage>
        <taxon>Bacteria</taxon>
        <taxon>Pseudomonadati</taxon>
        <taxon>Bacteroidota</taxon>
        <taxon>Cytophagia</taxon>
        <taxon>Cytophagales</taxon>
        <taxon>Cytophagaceae</taxon>
        <taxon>Spirosoma</taxon>
    </lineage>
</organism>
<gene>
    <name evidence="1" type="ORF">SAMN05216167_11377</name>
</gene>
<dbReference type="EMBL" id="FOLQ01000013">
    <property type="protein sequence ID" value="SFE38897.1"/>
    <property type="molecule type" value="Genomic_DNA"/>
</dbReference>
<proteinExistence type="predicted"/>
<accession>A0A1I2A515</accession>
<dbReference type="STRING" id="662367.SAMN05216167_11377"/>
<dbReference type="AlphaFoldDB" id="A0A1I2A515"/>
<sequence>MANKLTAEPVLFDEVSHKPMTIMEKSISTKMGIKPGWRTFLINAPEKAQDAIGLPNLDIQSTLDGDFDYIHLFVTTQQEMHTYFAHLKSHLKKTGMLWMSWPKAGKLETDLTLTKVIEIGYNYGLVESKSLSIDATWSGLKFTHPKEGKTYNNSYGNLKL</sequence>
<keyword evidence="2" id="KW-1185">Reference proteome</keyword>
<dbReference type="Proteomes" id="UP000198598">
    <property type="component" value="Unassembled WGS sequence"/>
</dbReference>